<reference evidence="4" key="2">
    <citation type="submission" date="2024-04" db="EMBL/GenBank/DDBJ databases">
        <authorList>
            <person name="Chen Y."/>
            <person name="Shah S."/>
            <person name="Dougan E. K."/>
            <person name="Thang M."/>
            <person name="Chan C."/>
        </authorList>
    </citation>
    <scope>NUCLEOTIDE SEQUENCE [LARGE SCALE GENOMIC DNA]</scope>
</reference>
<dbReference type="EMBL" id="CAMXCT010000730">
    <property type="protein sequence ID" value="CAI3982600.1"/>
    <property type="molecule type" value="Genomic_DNA"/>
</dbReference>
<name>A0A9P1C1K9_9DINO</name>
<evidence type="ECO:0000259" key="2">
    <source>
        <dbReference type="PROSITE" id="PS50106"/>
    </source>
</evidence>
<sequence length="930" mass="102764">MAELLVLHLDRGTPDSTSLGIDVETGRQSAGWDGKTVLIKKVKEGAIQAWCQQHRRLIQTGDRIVSANGHTGDAERILAECQKRQALRLEIRAVSSTRRPAAGAEHVEEIREALRSASSAAEAVQLLRKHRDHWHPSWGAEALLRVALRSTQKTKLAWAKDAAVLELAEWQLSEVKMAKELAELETSLVSLEGLKRLGFQLSLEHVAHVARLLTPQGLKMSSKSICRLLWLAAPWKQRSKDLAEVASLLRVLRQRKAADFDGLDLRMLFDAARRWSETTWLQADVSPSKKEPQVLIPGKGLVKEVQTAEECVISFGLTIHEKLEGWSLILTSAQENHQDWLPGLYVSRDGVLAASFARTKQRLLEDLEAQSQQTLANGLPTLQVKQLALVTLTVPSWTFFGFDGARFASGRRAWYRSHVGAASVTGDRRMSRAKRSSAGGWRGSVAERPATSALPPIEGSVSSGEFYSKRVSLTPTAQTQSPHYIQKSLSSVKLFKDMDATVLKMLPEIVISIFCKAGTVLFKQGDPPGSCYVIISGSVGVFALSDEEGAQASAEKQQQQKFSNLCESSSFLQDFLPGQKTVDGFSRYHDDTALGNRLSKLSPGSVLGELALMNDQPRLASAKCLEDTEFFVIRRNDFDNILKEEMVKKGDEKLRFLMLHLPGMKEVPVPKPGGKPHTSYIFKHGKFPRGHTFLCQGKIAEPHLWAVYRGAVEFRRAEVLSMERLERLGGSAAELPAPQEAMKGGRAKSLRPLSALKKGTSKPGLSASAPRLPGVHGIGRDGNVAAEANDCNPNGVMSRRGVLVRGGVFGSLPFPAPEPFTVRVTSPMCEVFFITSADYSKIPRKLLEVLQDYIASSTTWRLSCHQKSTNFRRARRRGDDARLLGRGEEGDDEGDQGMEMAVDVSELLEECREERKHQFESFQRQAFQGT</sequence>
<dbReference type="CDD" id="cd00038">
    <property type="entry name" value="CAP_ED"/>
    <property type="match status" value="1"/>
</dbReference>
<dbReference type="InterPro" id="IPR014710">
    <property type="entry name" value="RmlC-like_jellyroll"/>
</dbReference>
<dbReference type="Gene3D" id="2.60.120.10">
    <property type="entry name" value="Jelly Rolls"/>
    <property type="match status" value="1"/>
</dbReference>
<dbReference type="EMBL" id="CAMXCT030000730">
    <property type="protein sequence ID" value="CAL4769912.1"/>
    <property type="molecule type" value="Genomic_DNA"/>
</dbReference>
<gene>
    <name evidence="3" type="ORF">C1SCF055_LOCUS10278</name>
</gene>
<dbReference type="SUPFAM" id="SSF51206">
    <property type="entry name" value="cAMP-binding domain-like"/>
    <property type="match status" value="1"/>
</dbReference>
<organism evidence="3">
    <name type="scientific">Cladocopium goreaui</name>
    <dbReference type="NCBI Taxonomy" id="2562237"/>
    <lineage>
        <taxon>Eukaryota</taxon>
        <taxon>Sar</taxon>
        <taxon>Alveolata</taxon>
        <taxon>Dinophyceae</taxon>
        <taxon>Suessiales</taxon>
        <taxon>Symbiodiniaceae</taxon>
        <taxon>Cladocopium</taxon>
    </lineage>
</organism>
<evidence type="ECO:0000259" key="1">
    <source>
        <dbReference type="PROSITE" id="PS50042"/>
    </source>
</evidence>
<evidence type="ECO:0000313" key="5">
    <source>
        <dbReference type="EMBL" id="CAL4769912.1"/>
    </source>
</evidence>
<dbReference type="OrthoDB" id="416873at2759"/>
<dbReference type="PROSITE" id="PS50106">
    <property type="entry name" value="PDZ"/>
    <property type="match status" value="1"/>
</dbReference>
<dbReference type="InterPro" id="IPR018490">
    <property type="entry name" value="cNMP-bd_dom_sf"/>
</dbReference>
<evidence type="ECO:0000313" key="4">
    <source>
        <dbReference type="EMBL" id="CAL1135975.1"/>
    </source>
</evidence>
<reference evidence="3" key="1">
    <citation type="submission" date="2022-10" db="EMBL/GenBank/DDBJ databases">
        <authorList>
            <person name="Chen Y."/>
            <person name="Dougan E. K."/>
            <person name="Chan C."/>
            <person name="Rhodes N."/>
            <person name="Thang M."/>
        </authorList>
    </citation>
    <scope>NUCLEOTIDE SEQUENCE</scope>
</reference>
<dbReference type="PROSITE" id="PS50042">
    <property type="entry name" value="CNMP_BINDING_3"/>
    <property type="match status" value="1"/>
</dbReference>
<dbReference type="InterPro" id="IPR001478">
    <property type="entry name" value="PDZ"/>
</dbReference>
<accession>A0A9P1C1K9</accession>
<dbReference type="EMBL" id="CAMXCT020000730">
    <property type="protein sequence ID" value="CAL1135975.1"/>
    <property type="molecule type" value="Genomic_DNA"/>
</dbReference>
<protein>
    <submittedName>
        <fullName evidence="5">Cyclic nucleotide-binding domain-containing protein</fullName>
    </submittedName>
</protein>
<feature type="domain" description="PDZ" evidence="2">
    <location>
        <begin position="6"/>
        <end position="69"/>
    </location>
</feature>
<dbReference type="Pfam" id="PF00027">
    <property type="entry name" value="cNMP_binding"/>
    <property type="match status" value="1"/>
</dbReference>
<evidence type="ECO:0000313" key="6">
    <source>
        <dbReference type="Proteomes" id="UP001152797"/>
    </source>
</evidence>
<dbReference type="PANTHER" id="PTHR23011">
    <property type="entry name" value="CYCLIC NUCLEOTIDE-BINDING DOMAIN CONTAINING PROTEIN"/>
    <property type="match status" value="1"/>
</dbReference>
<evidence type="ECO:0000313" key="3">
    <source>
        <dbReference type="EMBL" id="CAI3982600.1"/>
    </source>
</evidence>
<dbReference type="InterPro" id="IPR000595">
    <property type="entry name" value="cNMP-bd_dom"/>
</dbReference>
<proteinExistence type="predicted"/>
<keyword evidence="6" id="KW-1185">Reference proteome</keyword>
<dbReference type="PANTHER" id="PTHR23011:SF28">
    <property type="entry name" value="CYCLIC NUCLEOTIDE-BINDING DOMAIN CONTAINING PROTEIN"/>
    <property type="match status" value="1"/>
</dbReference>
<feature type="domain" description="Cyclic nucleotide-binding" evidence="1">
    <location>
        <begin position="494"/>
        <end position="642"/>
    </location>
</feature>
<comment type="caution">
    <text evidence="3">The sequence shown here is derived from an EMBL/GenBank/DDBJ whole genome shotgun (WGS) entry which is preliminary data.</text>
</comment>
<dbReference type="SMART" id="SM00100">
    <property type="entry name" value="cNMP"/>
    <property type="match status" value="1"/>
</dbReference>
<dbReference type="AlphaFoldDB" id="A0A9P1C1K9"/>
<dbReference type="Proteomes" id="UP001152797">
    <property type="component" value="Unassembled WGS sequence"/>
</dbReference>